<reference evidence="1" key="1">
    <citation type="journal article" date="2022" name="bioRxiv">
        <title>Discovery and biosynthetic assessment of Streptomyces ortus sp nov. isolated from a deep-sea sponge.</title>
        <authorList>
            <person name="Williams S.E."/>
        </authorList>
    </citation>
    <scope>NUCLEOTIDE SEQUENCE</scope>
    <source>
        <strain evidence="1">A15ISP2-DRY2</strain>
    </source>
</reference>
<protein>
    <recommendedName>
        <fullName evidence="3">Molecular chaperone DnaJ</fullName>
    </recommendedName>
</protein>
<name>A0ABT3V9P7_9ACTN</name>
<evidence type="ECO:0000313" key="1">
    <source>
        <dbReference type="EMBL" id="MCX4236669.1"/>
    </source>
</evidence>
<dbReference type="RefSeq" id="WP_267029157.1">
    <property type="nucleotide sequence ID" value="NZ_JAIFZO010000002.1"/>
</dbReference>
<evidence type="ECO:0000313" key="2">
    <source>
        <dbReference type="Proteomes" id="UP001165590"/>
    </source>
</evidence>
<accession>A0ABT3V9P7</accession>
<comment type="caution">
    <text evidence="1">The sequence shown here is derived from an EMBL/GenBank/DDBJ whole genome shotgun (WGS) entry which is preliminary data.</text>
</comment>
<evidence type="ECO:0008006" key="3">
    <source>
        <dbReference type="Google" id="ProtNLM"/>
    </source>
</evidence>
<gene>
    <name evidence="1" type="ORF">K3769_28635</name>
</gene>
<organism evidence="1 2">
    <name type="scientific">Streptomyces ortus</name>
    <dbReference type="NCBI Taxonomy" id="2867268"/>
    <lineage>
        <taxon>Bacteria</taxon>
        <taxon>Bacillati</taxon>
        <taxon>Actinomycetota</taxon>
        <taxon>Actinomycetes</taxon>
        <taxon>Kitasatosporales</taxon>
        <taxon>Streptomycetaceae</taxon>
        <taxon>Streptomyces</taxon>
    </lineage>
</organism>
<dbReference type="Proteomes" id="UP001165590">
    <property type="component" value="Unassembled WGS sequence"/>
</dbReference>
<keyword evidence="2" id="KW-1185">Reference proteome</keyword>
<proteinExistence type="predicted"/>
<sequence length="59" mass="6172">MPASNSNRPICRDCGGFPVVSITTGARHRDGSRVLLRAVCRACNGIGHPTPAAALSARR</sequence>
<dbReference type="EMBL" id="JAIFZO010000002">
    <property type="protein sequence ID" value="MCX4236669.1"/>
    <property type="molecule type" value="Genomic_DNA"/>
</dbReference>